<proteinExistence type="predicted"/>
<dbReference type="EMBL" id="VSRR010008743">
    <property type="protein sequence ID" value="MPC49229.1"/>
    <property type="molecule type" value="Genomic_DNA"/>
</dbReference>
<name>A0A5B7FV80_PORTR</name>
<gene>
    <name evidence="1" type="ORF">E2C01_043025</name>
</gene>
<protein>
    <submittedName>
        <fullName evidence="1">Uncharacterized protein</fullName>
    </submittedName>
</protein>
<comment type="caution">
    <text evidence="1">The sequence shown here is derived from an EMBL/GenBank/DDBJ whole genome shotgun (WGS) entry which is preliminary data.</text>
</comment>
<sequence>MAWKWSVKAVDCVGASLLPRGYHLVMHLGVSRKPTNVFLFSSASVLL</sequence>
<dbReference type="Proteomes" id="UP000324222">
    <property type="component" value="Unassembled WGS sequence"/>
</dbReference>
<evidence type="ECO:0000313" key="2">
    <source>
        <dbReference type="Proteomes" id="UP000324222"/>
    </source>
</evidence>
<evidence type="ECO:0000313" key="1">
    <source>
        <dbReference type="EMBL" id="MPC49229.1"/>
    </source>
</evidence>
<keyword evidence="2" id="KW-1185">Reference proteome</keyword>
<organism evidence="1 2">
    <name type="scientific">Portunus trituberculatus</name>
    <name type="common">Swimming crab</name>
    <name type="synonym">Neptunus trituberculatus</name>
    <dbReference type="NCBI Taxonomy" id="210409"/>
    <lineage>
        <taxon>Eukaryota</taxon>
        <taxon>Metazoa</taxon>
        <taxon>Ecdysozoa</taxon>
        <taxon>Arthropoda</taxon>
        <taxon>Crustacea</taxon>
        <taxon>Multicrustacea</taxon>
        <taxon>Malacostraca</taxon>
        <taxon>Eumalacostraca</taxon>
        <taxon>Eucarida</taxon>
        <taxon>Decapoda</taxon>
        <taxon>Pleocyemata</taxon>
        <taxon>Brachyura</taxon>
        <taxon>Eubrachyura</taxon>
        <taxon>Portunoidea</taxon>
        <taxon>Portunidae</taxon>
        <taxon>Portuninae</taxon>
        <taxon>Portunus</taxon>
    </lineage>
</organism>
<dbReference type="AlphaFoldDB" id="A0A5B7FV80"/>
<reference evidence="1 2" key="1">
    <citation type="submission" date="2019-05" db="EMBL/GenBank/DDBJ databases">
        <title>Another draft genome of Portunus trituberculatus and its Hox gene families provides insights of decapod evolution.</title>
        <authorList>
            <person name="Jeong J.-H."/>
            <person name="Song I."/>
            <person name="Kim S."/>
            <person name="Choi T."/>
            <person name="Kim D."/>
            <person name="Ryu S."/>
            <person name="Kim W."/>
        </authorList>
    </citation>
    <scope>NUCLEOTIDE SEQUENCE [LARGE SCALE GENOMIC DNA]</scope>
    <source>
        <tissue evidence="1">Muscle</tissue>
    </source>
</reference>
<accession>A0A5B7FV80</accession>